<proteinExistence type="predicted"/>
<keyword evidence="3" id="KW-0735">Signal-anchor</keyword>
<dbReference type="PROSITE" id="PS51257">
    <property type="entry name" value="PROKAR_LIPOPROTEIN"/>
    <property type="match status" value="1"/>
</dbReference>
<dbReference type="InterPro" id="IPR050553">
    <property type="entry name" value="Thioredoxin_ResA/DsbE_sf"/>
</dbReference>
<keyword evidence="2" id="KW-0201">Cytochrome c-type biogenesis</keyword>
<dbReference type="InterPro" id="IPR017937">
    <property type="entry name" value="Thioredoxin_CS"/>
</dbReference>
<evidence type="ECO:0000256" key="5">
    <source>
        <dbReference type="ARBA" id="ARBA00023284"/>
    </source>
</evidence>
<gene>
    <name evidence="8" type="ORF">JJB07_03715</name>
</gene>
<evidence type="ECO:0000256" key="2">
    <source>
        <dbReference type="ARBA" id="ARBA00022748"/>
    </source>
</evidence>
<evidence type="ECO:0000256" key="3">
    <source>
        <dbReference type="ARBA" id="ARBA00022968"/>
    </source>
</evidence>
<keyword evidence="9" id="KW-1185">Reference proteome</keyword>
<accession>A0ABS1J6A0</accession>
<dbReference type="PROSITE" id="PS00194">
    <property type="entry name" value="THIOREDOXIN_1"/>
    <property type="match status" value="1"/>
</dbReference>
<evidence type="ECO:0000256" key="6">
    <source>
        <dbReference type="SAM" id="SignalP"/>
    </source>
</evidence>
<dbReference type="InterPro" id="IPR013740">
    <property type="entry name" value="Redoxin"/>
</dbReference>
<feature type="signal peptide" evidence="6">
    <location>
        <begin position="1"/>
        <end position="24"/>
    </location>
</feature>
<feature type="domain" description="Thioredoxin" evidence="7">
    <location>
        <begin position="37"/>
        <end position="176"/>
    </location>
</feature>
<feature type="chain" id="PRO_5046658876" evidence="6">
    <location>
        <begin position="25"/>
        <end position="178"/>
    </location>
</feature>
<evidence type="ECO:0000256" key="4">
    <source>
        <dbReference type="ARBA" id="ARBA00023157"/>
    </source>
</evidence>
<dbReference type="Gene3D" id="3.40.30.10">
    <property type="entry name" value="Glutaredoxin"/>
    <property type="match status" value="1"/>
</dbReference>
<evidence type="ECO:0000313" key="8">
    <source>
        <dbReference type="EMBL" id="MBL0385747.1"/>
    </source>
</evidence>
<dbReference type="EMBL" id="JAEQNB010000001">
    <property type="protein sequence ID" value="MBL0385747.1"/>
    <property type="molecule type" value="Genomic_DNA"/>
</dbReference>
<comment type="caution">
    <text evidence="8">The sequence shown here is derived from an EMBL/GenBank/DDBJ whole genome shotgun (WGS) entry which is preliminary data.</text>
</comment>
<evidence type="ECO:0000313" key="9">
    <source>
        <dbReference type="Proteomes" id="UP000602284"/>
    </source>
</evidence>
<dbReference type="Pfam" id="PF08534">
    <property type="entry name" value="Redoxin"/>
    <property type="match status" value="1"/>
</dbReference>
<dbReference type="CDD" id="cd02966">
    <property type="entry name" value="TlpA_like_family"/>
    <property type="match status" value="1"/>
</dbReference>
<keyword evidence="5" id="KW-0676">Redox-active center</keyword>
<name>A0ABS1J6A0_9BACL</name>
<dbReference type="InterPro" id="IPR036249">
    <property type="entry name" value="Thioredoxin-like_sf"/>
</dbReference>
<protein>
    <submittedName>
        <fullName evidence="8">TlpA family protein disulfide reductase</fullName>
    </submittedName>
</protein>
<comment type="subcellular location">
    <subcellularLocation>
        <location evidence="1">Cell envelope</location>
    </subcellularLocation>
</comment>
<dbReference type="RefSeq" id="WP_201631230.1">
    <property type="nucleotide sequence ID" value="NZ_JAEQNB010000001.1"/>
</dbReference>
<evidence type="ECO:0000259" key="7">
    <source>
        <dbReference type="PROSITE" id="PS51352"/>
    </source>
</evidence>
<dbReference type="PANTHER" id="PTHR42852">
    <property type="entry name" value="THIOL:DISULFIDE INTERCHANGE PROTEIN DSBE"/>
    <property type="match status" value="1"/>
</dbReference>
<keyword evidence="4" id="KW-1015">Disulfide bond</keyword>
<dbReference type="SUPFAM" id="SSF52833">
    <property type="entry name" value="Thioredoxin-like"/>
    <property type="match status" value="1"/>
</dbReference>
<dbReference type="PANTHER" id="PTHR42852:SF6">
    <property type="entry name" value="THIOL:DISULFIDE INTERCHANGE PROTEIN DSBE"/>
    <property type="match status" value="1"/>
</dbReference>
<dbReference type="PROSITE" id="PS51352">
    <property type="entry name" value="THIOREDOXIN_2"/>
    <property type="match status" value="1"/>
</dbReference>
<reference evidence="8 9" key="1">
    <citation type="submission" date="2021-01" db="EMBL/GenBank/DDBJ databases">
        <title>Tumebacillus sp. strain ITR2 16S ribosomal RNA gene Genome sequencing and assembly.</title>
        <authorList>
            <person name="Kang M."/>
        </authorList>
    </citation>
    <scope>NUCLEOTIDE SEQUENCE [LARGE SCALE GENOMIC DNA]</scope>
    <source>
        <strain evidence="8 9">ITR2</strain>
    </source>
</reference>
<keyword evidence="3" id="KW-0812">Transmembrane</keyword>
<organism evidence="8 9">
    <name type="scientific">Tumebacillus amylolyticus</name>
    <dbReference type="NCBI Taxonomy" id="2801339"/>
    <lineage>
        <taxon>Bacteria</taxon>
        <taxon>Bacillati</taxon>
        <taxon>Bacillota</taxon>
        <taxon>Bacilli</taxon>
        <taxon>Bacillales</taxon>
        <taxon>Alicyclobacillaceae</taxon>
        <taxon>Tumebacillus</taxon>
    </lineage>
</organism>
<evidence type="ECO:0000256" key="1">
    <source>
        <dbReference type="ARBA" id="ARBA00004196"/>
    </source>
</evidence>
<dbReference type="Proteomes" id="UP000602284">
    <property type="component" value="Unassembled WGS sequence"/>
</dbReference>
<keyword evidence="6" id="KW-0732">Signal</keyword>
<dbReference type="InterPro" id="IPR013766">
    <property type="entry name" value="Thioredoxin_domain"/>
</dbReference>
<sequence>MRFRVLLPLLLCLSLLVGIVGCSSGDSDSTPPKNPVAKAGSPAPDFTLATSSGQSFTLSSLKGKKVVLNFWASWCVPCKTEMPDLQAMSRKYEGQVELIGVNLTSDDDRDHAIQFMLENKLTFPSVLDVDGTAKKSYGIIGLPVTFTIDSTGKVVERRDGQLTHDKMEAMFQQLLQQP</sequence>